<dbReference type="InterPro" id="IPR051783">
    <property type="entry name" value="NAD(P)-dependent_oxidoreduct"/>
</dbReference>
<dbReference type="SUPFAM" id="SSF51735">
    <property type="entry name" value="NAD(P)-binding Rossmann-fold domains"/>
    <property type="match status" value="1"/>
</dbReference>
<dbReference type="EMBL" id="JAHBOH010000002">
    <property type="protein sequence ID" value="MBT0995568.1"/>
    <property type="molecule type" value="Genomic_DNA"/>
</dbReference>
<evidence type="ECO:0000313" key="3">
    <source>
        <dbReference type="Proteomes" id="UP000722125"/>
    </source>
</evidence>
<name>A0ABS5U2E8_9CELL</name>
<comment type="caution">
    <text evidence="2">The sequence shown here is derived from an EMBL/GenBank/DDBJ whole genome shotgun (WGS) entry which is preliminary data.</text>
</comment>
<evidence type="ECO:0000313" key="2">
    <source>
        <dbReference type="EMBL" id="MBT0995568.1"/>
    </source>
</evidence>
<dbReference type="Gene3D" id="3.40.50.720">
    <property type="entry name" value="NAD(P)-binding Rossmann-like Domain"/>
    <property type="match status" value="1"/>
</dbReference>
<keyword evidence="3" id="KW-1185">Reference proteome</keyword>
<dbReference type="Pfam" id="PF13460">
    <property type="entry name" value="NAD_binding_10"/>
    <property type="match status" value="1"/>
</dbReference>
<dbReference type="InterPro" id="IPR036291">
    <property type="entry name" value="NAD(P)-bd_dom_sf"/>
</dbReference>
<dbReference type="PANTHER" id="PTHR48079">
    <property type="entry name" value="PROTEIN YEEZ"/>
    <property type="match status" value="1"/>
</dbReference>
<dbReference type="PANTHER" id="PTHR48079:SF6">
    <property type="entry name" value="NAD(P)-BINDING DOMAIN-CONTAINING PROTEIN-RELATED"/>
    <property type="match status" value="1"/>
</dbReference>
<dbReference type="Proteomes" id="UP000722125">
    <property type="component" value="Unassembled WGS sequence"/>
</dbReference>
<accession>A0ABS5U2E8</accession>
<evidence type="ECO:0000259" key="1">
    <source>
        <dbReference type="Pfam" id="PF13460"/>
    </source>
</evidence>
<feature type="domain" description="NAD(P)-binding" evidence="1">
    <location>
        <begin position="8"/>
        <end position="103"/>
    </location>
</feature>
<sequence length="350" mass="36212">MRTALVIGGSGQIGLAAVPALVADGWSVRALVRTAEGAETASGLGAVPVVADRHDESALDEALGTGVDALVDVVAYDDRDAAPLLARADRIGSAVVVSSAAVYVDGRGGGFETEEFADFPVPVTEDQPTVEPGRDTYATGKVALERAWLEGPVPTTVLRPGAIHGPGCRQPREWTFVKRVLDGRDVRVLAFDGASRFATTSTRVLGELVRLAAAAPGDRVLNAADPDAPTVAEIAAAVDAAMGVTSRTVTVPGEPVDGVGLTPWAVPRPVVLAMDRAAATLGYVAPGRYAETVPAAVEWLVAQVRGGADWREAFPGFVRMEAMGDFFAYAAEDRFLARAAGPGAADRDGS</sequence>
<gene>
    <name evidence="2" type="ORF">KIN34_14890</name>
</gene>
<organism evidence="2 3">
    <name type="scientific">Cellulomonas fulva</name>
    <dbReference type="NCBI Taxonomy" id="2835530"/>
    <lineage>
        <taxon>Bacteria</taxon>
        <taxon>Bacillati</taxon>
        <taxon>Actinomycetota</taxon>
        <taxon>Actinomycetes</taxon>
        <taxon>Micrococcales</taxon>
        <taxon>Cellulomonadaceae</taxon>
        <taxon>Cellulomonas</taxon>
    </lineage>
</organism>
<protein>
    <submittedName>
        <fullName evidence="2">NAD(P)H-binding protein</fullName>
    </submittedName>
</protein>
<dbReference type="InterPro" id="IPR016040">
    <property type="entry name" value="NAD(P)-bd_dom"/>
</dbReference>
<reference evidence="2 3" key="1">
    <citation type="submission" date="2021-05" db="EMBL/GenBank/DDBJ databases">
        <title>Description of Cellulomonas sp. DKR-3 sp. nov.</title>
        <authorList>
            <person name="Dahal R.H."/>
            <person name="Chaudhary D.K."/>
        </authorList>
    </citation>
    <scope>NUCLEOTIDE SEQUENCE [LARGE SCALE GENOMIC DNA]</scope>
    <source>
        <strain evidence="2 3">DKR-3</strain>
    </source>
</reference>
<proteinExistence type="predicted"/>
<dbReference type="RefSeq" id="WP_214352624.1">
    <property type="nucleotide sequence ID" value="NZ_JAHBOH010000002.1"/>
</dbReference>